<feature type="domain" description="Mycothiol-dependent maleylpyruvate isomerase metal-binding" evidence="1">
    <location>
        <begin position="18"/>
        <end position="132"/>
    </location>
</feature>
<dbReference type="InterPro" id="IPR024344">
    <property type="entry name" value="MDMPI_metal-binding"/>
</dbReference>
<name>A0ABP5UNG5_9ACTN</name>
<dbReference type="Proteomes" id="UP001501170">
    <property type="component" value="Unassembled WGS sequence"/>
</dbReference>
<organism evidence="2 3">
    <name type="scientific">Gordonia cholesterolivorans</name>
    <dbReference type="NCBI Taxonomy" id="559625"/>
    <lineage>
        <taxon>Bacteria</taxon>
        <taxon>Bacillati</taxon>
        <taxon>Actinomycetota</taxon>
        <taxon>Actinomycetes</taxon>
        <taxon>Mycobacteriales</taxon>
        <taxon>Gordoniaceae</taxon>
        <taxon>Gordonia</taxon>
    </lineage>
</organism>
<dbReference type="NCBIfam" id="TIGR03083">
    <property type="entry name" value="maleylpyruvate isomerase family mycothiol-dependent enzyme"/>
    <property type="match status" value="1"/>
</dbReference>
<reference evidence="3" key="1">
    <citation type="journal article" date="2019" name="Int. J. Syst. Evol. Microbiol.">
        <title>The Global Catalogue of Microorganisms (GCM) 10K type strain sequencing project: providing services to taxonomists for standard genome sequencing and annotation.</title>
        <authorList>
            <consortium name="The Broad Institute Genomics Platform"/>
            <consortium name="The Broad Institute Genome Sequencing Center for Infectious Disease"/>
            <person name="Wu L."/>
            <person name="Ma J."/>
        </authorList>
    </citation>
    <scope>NUCLEOTIDE SEQUENCE [LARGE SCALE GENOMIC DNA]</scope>
    <source>
        <strain evidence="3">JCM 16227</strain>
    </source>
</reference>
<dbReference type="InterPro" id="IPR017517">
    <property type="entry name" value="Maleyloyr_isom"/>
</dbReference>
<evidence type="ECO:0000259" key="1">
    <source>
        <dbReference type="Pfam" id="PF11716"/>
    </source>
</evidence>
<accession>A0ABP5UNG5</accession>
<evidence type="ECO:0000313" key="2">
    <source>
        <dbReference type="EMBL" id="GAA2384567.1"/>
    </source>
</evidence>
<dbReference type="Gene3D" id="1.20.120.450">
    <property type="entry name" value="dinb family like domain"/>
    <property type="match status" value="1"/>
</dbReference>
<dbReference type="SUPFAM" id="SSF109854">
    <property type="entry name" value="DinB/YfiT-like putative metalloenzymes"/>
    <property type="match status" value="1"/>
</dbReference>
<dbReference type="NCBIfam" id="TIGR03086">
    <property type="entry name" value="TIGR03086 family metal-binding protein"/>
    <property type="match status" value="1"/>
</dbReference>
<dbReference type="InterPro" id="IPR034660">
    <property type="entry name" value="DinB/YfiT-like"/>
</dbReference>
<keyword evidence="3" id="KW-1185">Reference proteome</keyword>
<dbReference type="InterPro" id="IPR017520">
    <property type="entry name" value="CHP03086"/>
</dbReference>
<sequence>MWSYRRIMETSTALNQTLKSLADVLDGASDTPLDAPTPCSEFDFQTLRAHVVGWLTAFTDGFTSDDHLCSDPGAVSVAGTGGDQVRELAERLDVVLPEAAAEPLRIGDSAMPGDMALSMMLWEYQVHGWDLARAAGRPWAPADSALEASLEFAPGMLTPDFQGEGKAFAASVPVPETAPPLDRLVGLSGRDPHWTA</sequence>
<protein>
    <submittedName>
        <fullName evidence="2">TIGR03086 family metal-binding protein</fullName>
    </submittedName>
</protein>
<comment type="caution">
    <text evidence="2">The sequence shown here is derived from an EMBL/GenBank/DDBJ whole genome shotgun (WGS) entry which is preliminary data.</text>
</comment>
<dbReference type="EMBL" id="BAAARB010000013">
    <property type="protein sequence ID" value="GAA2384567.1"/>
    <property type="molecule type" value="Genomic_DNA"/>
</dbReference>
<evidence type="ECO:0000313" key="3">
    <source>
        <dbReference type="Proteomes" id="UP001501170"/>
    </source>
</evidence>
<dbReference type="Pfam" id="PF11716">
    <property type="entry name" value="MDMPI_N"/>
    <property type="match status" value="1"/>
</dbReference>
<gene>
    <name evidence="2" type="ORF">GCM10009855_26040</name>
</gene>
<proteinExistence type="predicted"/>